<dbReference type="InterPro" id="IPR013320">
    <property type="entry name" value="ConA-like_dom_sf"/>
</dbReference>
<evidence type="ECO:0000256" key="4">
    <source>
        <dbReference type="ARBA" id="ARBA00022729"/>
    </source>
</evidence>
<accession>A0A672GKR2</accession>
<dbReference type="SUPFAM" id="SSF48726">
    <property type="entry name" value="Immunoglobulin"/>
    <property type="match status" value="1"/>
</dbReference>
<dbReference type="GO" id="GO:0050852">
    <property type="term" value="P:T cell receptor signaling pathway"/>
    <property type="evidence" value="ECO:0007669"/>
    <property type="project" value="TreeGrafter"/>
</dbReference>
<dbReference type="GO" id="GO:0050863">
    <property type="term" value="P:regulation of T cell activation"/>
    <property type="evidence" value="ECO:0007669"/>
    <property type="project" value="UniProtKB-ARBA"/>
</dbReference>
<name>A0A672GKR2_SALFA</name>
<dbReference type="SMART" id="SM00409">
    <property type="entry name" value="IG"/>
    <property type="match status" value="1"/>
</dbReference>
<dbReference type="Ensembl" id="ENSSFAT00005012450.1">
    <property type="protein sequence ID" value="ENSSFAP00005011949.1"/>
    <property type="gene ID" value="ENSSFAG00005006633.1"/>
</dbReference>
<dbReference type="PANTHER" id="PTHR24100">
    <property type="entry name" value="BUTYROPHILIN"/>
    <property type="match status" value="1"/>
</dbReference>
<dbReference type="Pfam" id="PF00622">
    <property type="entry name" value="SPRY"/>
    <property type="match status" value="1"/>
</dbReference>
<keyword evidence="3" id="KW-0812">Transmembrane</keyword>
<dbReference type="PROSITE" id="PS50188">
    <property type="entry name" value="B302_SPRY"/>
    <property type="match status" value="1"/>
</dbReference>
<organism evidence="13 14">
    <name type="scientific">Salarias fasciatus</name>
    <name type="common">Jewelled blenny</name>
    <name type="synonym">Blennius fasciatus</name>
    <dbReference type="NCBI Taxonomy" id="181472"/>
    <lineage>
        <taxon>Eukaryota</taxon>
        <taxon>Metazoa</taxon>
        <taxon>Chordata</taxon>
        <taxon>Craniata</taxon>
        <taxon>Vertebrata</taxon>
        <taxon>Euteleostomi</taxon>
        <taxon>Actinopterygii</taxon>
        <taxon>Neopterygii</taxon>
        <taxon>Teleostei</taxon>
        <taxon>Neoteleostei</taxon>
        <taxon>Acanthomorphata</taxon>
        <taxon>Ovalentaria</taxon>
        <taxon>Blenniimorphae</taxon>
        <taxon>Blenniiformes</taxon>
        <taxon>Blennioidei</taxon>
        <taxon>Blenniidae</taxon>
        <taxon>Salariinae</taxon>
        <taxon>Salarias</taxon>
    </lineage>
</organism>
<evidence type="ECO:0000256" key="1">
    <source>
        <dbReference type="ARBA" id="ARBA00004479"/>
    </source>
</evidence>
<evidence type="ECO:0000259" key="12">
    <source>
        <dbReference type="PROSITE" id="PS50835"/>
    </source>
</evidence>
<comment type="subcellular location">
    <subcellularLocation>
        <location evidence="1">Membrane</location>
        <topology evidence="1">Single-pass type I membrane protein</topology>
    </subcellularLocation>
</comment>
<evidence type="ECO:0000259" key="11">
    <source>
        <dbReference type="PROSITE" id="PS50188"/>
    </source>
</evidence>
<keyword evidence="8" id="KW-0325">Glycoprotein</keyword>
<dbReference type="InterPro" id="IPR003599">
    <property type="entry name" value="Ig_sub"/>
</dbReference>
<dbReference type="GO" id="GO:0001817">
    <property type="term" value="P:regulation of cytokine production"/>
    <property type="evidence" value="ECO:0007669"/>
    <property type="project" value="TreeGrafter"/>
</dbReference>
<dbReference type="PROSITE" id="PS50835">
    <property type="entry name" value="IG_LIKE"/>
    <property type="match status" value="2"/>
</dbReference>
<dbReference type="Gene3D" id="2.60.120.920">
    <property type="match status" value="1"/>
</dbReference>
<dbReference type="GO" id="GO:1903037">
    <property type="term" value="P:regulation of leukocyte cell-cell adhesion"/>
    <property type="evidence" value="ECO:0007669"/>
    <property type="project" value="UniProtKB-ARBA"/>
</dbReference>
<feature type="signal peptide" evidence="10">
    <location>
        <begin position="1"/>
        <end position="25"/>
    </location>
</feature>
<feature type="domain" description="Ig-like" evidence="12">
    <location>
        <begin position="30"/>
        <end position="147"/>
    </location>
</feature>
<dbReference type="InterPro" id="IPR003877">
    <property type="entry name" value="SPRY_dom"/>
</dbReference>
<dbReference type="FunFam" id="2.60.40.10:FF:000142">
    <property type="entry name" value="V-set domain-containing T-cell activation inhibitor 1"/>
    <property type="match status" value="1"/>
</dbReference>
<keyword evidence="9" id="KW-0393">Immunoglobulin domain</keyword>
<dbReference type="GO" id="GO:0005102">
    <property type="term" value="F:signaling receptor binding"/>
    <property type="evidence" value="ECO:0007669"/>
    <property type="project" value="TreeGrafter"/>
</dbReference>
<dbReference type="Proteomes" id="UP000472267">
    <property type="component" value="Chromosome 3"/>
</dbReference>
<evidence type="ECO:0000256" key="6">
    <source>
        <dbReference type="ARBA" id="ARBA00023136"/>
    </source>
</evidence>
<dbReference type="PRINTS" id="PR01407">
    <property type="entry name" value="BUTYPHLNCDUF"/>
</dbReference>
<dbReference type="InterPro" id="IPR003879">
    <property type="entry name" value="Butyrophylin_SPRY"/>
</dbReference>
<comment type="similarity">
    <text evidence="2">Belongs to the immunoglobulin superfamily. BTN/MOG family.</text>
</comment>
<proteinExistence type="inferred from homology"/>
<reference evidence="13" key="2">
    <citation type="submission" date="2025-08" db="UniProtKB">
        <authorList>
            <consortium name="Ensembl"/>
        </authorList>
    </citation>
    <scope>IDENTIFICATION</scope>
</reference>
<evidence type="ECO:0000256" key="8">
    <source>
        <dbReference type="ARBA" id="ARBA00023180"/>
    </source>
</evidence>
<keyword evidence="5" id="KW-1133">Transmembrane helix</keyword>
<dbReference type="InterPro" id="IPR036179">
    <property type="entry name" value="Ig-like_dom_sf"/>
</dbReference>
<dbReference type="InParanoid" id="A0A672GKR2"/>
<evidence type="ECO:0008006" key="15">
    <source>
        <dbReference type="Google" id="ProtNLM"/>
    </source>
</evidence>
<dbReference type="InterPro" id="IPR053896">
    <property type="entry name" value="BTN3A2-like_Ig-C"/>
</dbReference>
<dbReference type="OMA" id="EYTCYVS"/>
<keyword evidence="6" id="KW-0472">Membrane</keyword>
<dbReference type="Gene3D" id="2.60.40.10">
    <property type="entry name" value="Immunoglobulins"/>
    <property type="match status" value="2"/>
</dbReference>
<dbReference type="PANTHER" id="PTHR24100:SF149">
    <property type="entry name" value="BG-LIKE ANTIGEN 1-RELATED"/>
    <property type="match status" value="1"/>
</dbReference>
<dbReference type="InterPro" id="IPR043136">
    <property type="entry name" value="B30.2/SPRY_sf"/>
</dbReference>
<dbReference type="InterPro" id="IPR007110">
    <property type="entry name" value="Ig-like_dom"/>
</dbReference>
<evidence type="ECO:0000313" key="14">
    <source>
        <dbReference type="Proteomes" id="UP000472267"/>
    </source>
</evidence>
<dbReference type="InterPro" id="IPR001870">
    <property type="entry name" value="B30.2/SPRY"/>
</dbReference>
<dbReference type="AlphaFoldDB" id="A0A672GKR2"/>
<dbReference type="Pfam" id="PF07686">
    <property type="entry name" value="V-set"/>
    <property type="match status" value="1"/>
</dbReference>
<dbReference type="InterPro" id="IPR013783">
    <property type="entry name" value="Ig-like_fold"/>
</dbReference>
<keyword evidence="14" id="KW-1185">Reference proteome</keyword>
<protein>
    <recommendedName>
        <fullName evidence="15">Ig-like domain-containing protein</fullName>
    </recommendedName>
</protein>
<sequence>MHKTCLRCSLTFILSLKIFLKLENSVSVSDSLVVVVGSPPAVPRGGSTTLPCWITPPQSAEPLEVRWHRGDFDSPILHYQENKFVDTSKEASYVGRVSFGSKDAASGGLKTGDVSLKLTNVTVGDAGSYLCYVSSDRGFDSATVSLSVIETGNNPLLSMVWKENSMVNVSCESEGWYPRPVMRWSDQEGSLAANVSHREDPSGLHSVRGWVLVPSNSQVSCSVGHNNEEPKVARFNLGDPHLTATMVMLVLYGIVTSVFQVNVTLEDRKNQYVKVSGTKLRDANPCDFSGDFPDGQKVTCVTAVKGTPGFSSGQHYWEVSLKHPNLPDPKRSWWLGVTSASEIPHEADFSPNTSNGFWFLSSSRDVENKLQISTEPQFSLPVHDRPCTVGVYLNRDSGELSFYNVEKKCLIGSLTAAFTGEVFPLFNPGKGDPSVMEILTRISLHMILVTTPDTTDTIHTDTSSLIYSLLWI</sequence>
<evidence type="ECO:0000256" key="3">
    <source>
        <dbReference type="ARBA" id="ARBA00022692"/>
    </source>
</evidence>
<feature type="domain" description="B30.2/SPRY" evidence="11">
    <location>
        <begin position="243"/>
        <end position="444"/>
    </location>
</feature>
<reference evidence="13" key="1">
    <citation type="submission" date="2019-06" db="EMBL/GenBank/DDBJ databases">
        <authorList>
            <consortium name="Wellcome Sanger Institute Data Sharing"/>
        </authorList>
    </citation>
    <scope>NUCLEOTIDE SEQUENCE [LARGE SCALE GENOMIC DNA]</scope>
</reference>
<dbReference type="Pfam" id="PF22705">
    <property type="entry name" value="C2-set_3"/>
    <property type="match status" value="1"/>
</dbReference>
<evidence type="ECO:0000256" key="5">
    <source>
        <dbReference type="ARBA" id="ARBA00022989"/>
    </source>
</evidence>
<evidence type="ECO:0000256" key="9">
    <source>
        <dbReference type="ARBA" id="ARBA00023319"/>
    </source>
</evidence>
<evidence type="ECO:0000313" key="13">
    <source>
        <dbReference type="Ensembl" id="ENSSFAP00005011949.1"/>
    </source>
</evidence>
<dbReference type="InterPro" id="IPR013106">
    <property type="entry name" value="Ig_V-set"/>
</dbReference>
<keyword evidence="7" id="KW-1015">Disulfide bond</keyword>
<keyword evidence="4 10" id="KW-0732">Signal</keyword>
<feature type="chain" id="PRO_5025679165" description="Ig-like domain-containing protein" evidence="10">
    <location>
        <begin position="26"/>
        <end position="472"/>
    </location>
</feature>
<reference evidence="13" key="3">
    <citation type="submission" date="2025-09" db="UniProtKB">
        <authorList>
            <consortium name="Ensembl"/>
        </authorList>
    </citation>
    <scope>IDENTIFICATION</scope>
</reference>
<dbReference type="SUPFAM" id="SSF49899">
    <property type="entry name" value="Concanavalin A-like lectins/glucanases"/>
    <property type="match status" value="1"/>
</dbReference>
<evidence type="ECO:0000256" key="10">
    <source>
        <dbReference type="SAM" id="SignalP"/>
    </source>
</evidence>
<evidence type="ECO:0000256" key="7">
    <source>
        <dbReference type="ARBA" id="ARBA00023157"/>
    </source>
</evidence>
<dbReference type="GO" id="GO:0009897">
    <property type="term" value="C:external side of plasma membrane"/>
    <property type="evidence" value="ECO:0007669"/>
    <property type="project" value="TreeGrafter"/>
</dbReference>
<evidence type="ECO:0000256" key="2">
    <source>
        <dbReference type="ARBA" id="ARBA00007591"/>
    </source>
</evidence>
<dbReference type="SMART" id="SM00449">
    <property type="entry name" value="SPRY"/>
    <property type="match status" value="1"/>
</dbReference>
<dbReference type="InterPro" id="IPR050504">
    <property type="entry name" value="IgSF_BTN/MOG"/>
</dbReference>
<feature type="domain" description="Ig-like" evidence="12">
    <location>
        <begin position="163"/>
        <end position="233"/>
    </location>
</feature>